<feature type="transmembrane region" description="Helical" evidence="7">
    <location>
        <begin position="32"/>
        <end position="52"/>
    </location>
</feature>
<feature type="transmembrane region" description="Helical" evidence="7">
    <location>
        <begin position="123"/>
        <end position="142"/>
    </location>
</feature>
<evidence type="ECO:0000256" key="5">
    <source>
        <dbReference type="ARBA" id="ARBA00022989"/>
    </source>
</evidence>
<keyword evidence="6 7" id="KW-0472">Membrane</keyword>
<dbReference type="InParanoid" id="A0A1B7MUL8"/>
<dbReference type="PANTHER" id="PTHR10778">
    <property type="entry name" value="SOLUTE CARRIER FAMILY 35 MEMBER B"/>
    <property type="match status" value="1"/>
</dbReference>
<dbReference type="PANTHER" id="PTHR10778:SF4">
    <property type="entry name" value="NUCLEOTIDE SUGAR TRANSPORTER SLC35B4"/>
    <property type="match status" value="1"/>
</dbReference>
<dbReference type="Pfam" id="PF08449">
    <property type="entry name" value="UAA"/>
    <property type="match status" value="1"/>
</dbReference>
<gene>
    <name evidence="8" type="ORF">K503DRAFT_721687</name>
</gene>
<dbReference type="GO" id="GO:0000139">
    <property type="term" value="C:Golgi membrane"/>
    <property type="evidence" value="ECO:0007669"/>
    <property type="project" value="TreeGrafter"/>
</dbReference>
<dbReference type="InterPro" id="IPR013657">
    <property type="entry name" value="SCL35B1-4/HUT1"/>
</dbReference>
<feature type="transmembrane region" description="Helical" evidence="7">
    <location>
        <begin position="96"/>
        <end position="117"/>
    </location>
</feature>
<dbReference type="AlphaFoldDB" id="A0A1B7MUL8"/>
<keyword evidence="5 7" id="KW-1133">Transmembrane helix</keyword>
<name>A0A1B7MUL8_9AGAM</name>
<accession>A0A1B7MUL8</accession>
<dbReference type="OrthoDB" id="999962at2759"/>
<keyword evidence="2" id="KW-0813">Transport</keyword>
<dbReference type="GO" id="GO:0005789">
    <property type="term" value="C:endoplasmic reticulum membrane"/>
    <property type="evidence" value="ECO:0007669"/>
    <property type="project" value="TreeGrafter"/>
</dbReference>
<keyword evidence="9" id="KW-1185">Reference proteome</keyword>
<evidence type="ECO:0000256" key="2">
    <source>
        <dbReference type="ARBA" id="ARBA00022448"/>
    </source>
</evidence>
<organism evidence="8 9">
    <name type="scientific">Rhizopogon vinicolor AM-OR11-026</name>
    <dbReference type="NCBI Taxonomy" id="1314800"/>
    <lineage>
        <taxon>Eukaryota</taxon>
        <taxon>Fungi</taxon>
        <taxon>Dikarya</taxon>
        <taxon>Basidiomycota</taxon>
        <taxon>Agaricomycotina</taxon>
        <taxon>Agaricomycetes</taxon>
        <taxon>Agaricomycetidae</taxon>
        <taxon>Boletales</taxon>
        <taxon>Suillineae</taxon>
        <taxon>Rhizopogonaceae</taxon>
        <taxon>Rhizopogon</taxon>
    </lineage>
</organism>
<dbReference type="FunCoup" id="A0A1B7MUL8">
    <property type="interactions" value="121"/>
</dbReference>
<evidence type="ECO:0000313" key="9">
    <source>
        <dbReference type="Proteomes" id="UP000092154"/>
    </source>
</evidence>
<dbReference type="EMBL" id="KV448431">
    <property type="protein sequence ID" value="OAX36247.1"/>
    <property type="molecule type" value="Genomic_DNA"/>
</dbReference>
<dbReference type="Proteomes" id="UP000092154">
    <property type="component" value="Unassembled WGS sequence"/>
</dbReference>
<evidence type="ECO:0000256" key="6">
    <source>
        <dbReference type="ARBA" id="ARBA00023136"/>
    </source>
</evidence>
<dbReference type="GO" id="GO:0005462">
    <property type="term" value="F:UDP-N-acetylglucosamine transmembrane transporter activity"/>
    <property type="evidence" value="ECO:0007669"/>
    <property type="project" value="TreeGrafter"/>
</dbReference>
<feature type="transmembrane region" description="Helical" evidence="7">
    <location>
        <begin position="186"/>
        <end position="209"/>
    </location>
</feature>
<dbReference type="STRING" id="1314800.A0A1B7MUL8"/>
<keyword evidence="4 7" id="KW-0812">Transmembrane</keyword>
<feature type="transmembrane region" description="Helical" evidence="7">
    <location>
        <begin position="154"/>
        <end position="171"/>
    </location>
</feature>
<evidence type="ECO:0000256" key="3">
    <source>
        <dbReference type="ARBA" id="ARBA00022597"/>
    </source>
</evidence>
<dbReference type="SUPFAM" id="SSF103481">
    <property type="entry name" value="Multidrug resistance efflux transporter EmrE"/>
    <property type="match status" value="1"/>
</dbReference>
<comment type="subcellular location">
    <subcellularLocation>
        <location evidence="1">Endomembrane system</location>
        <topology evidence="1">Multi-pass membrane protein</topology>
    </subcellularLocation>
</comment>
<protein>
    <submittedName>
        <fullName evidence="8">UAA transporter</fullName>
    </submittedName>
</protein>
<sequence>MLSPSDWITTLSLVFGGCCSNAITLEHITSRYPNSGILITFFQFLIVSLYGLPNQFTFNDPQESKHAADGVNGPVSEHNIRRRRWLPRLKKRKVPLLPYFVQVALFLVLSTLNNAAFAYDIPMAVHIVFRSGGMIINMILGFIFTKKRYTMRQVASVLIVTAGVILTTLSASKPQSHTTAAEAPDISLYAVGIAILSLALVLSGFLGLIQDWVFAQYIMPAQAQGSDPTGQWQENMFYLHSLALPMFYFSRETISMELASMSSSPPVFLSLPGSGPLAPYEAGVTLPSALVYLLLNTCTQLLCVVGVNRLTGRVSSLTVTLILTVRKAVSLLLSAAVYGGQGNMKMWAGAALVFIGTINYSTGSKPKQEREKKE</sequence>
<reference evidence="8 9" key="1">
    <citation type="submission" date="2016-06" db="EMBL/GenBank/DDBJ databases">
        <title>Comparative genomics of the ectomycorrhizal sister species Rhizopogon vinicolor and Rhizopogon vesiculosus (Basidiomycota: Boletales) reveals a divergence of the mating type B locus.</title>
        <authorList>
            <consortium name="DOE Joint Genome Institute"/>
            <person name="Mujic A.B."/>
            <person name="Kuo A."/>
            <person name="Tritt A."/>
            <person name="Lipzen A."/>
            <person name="Chen C."/>
            <person name="Johnson J."/>
            <person name="Sharma A."/>
            <person name="Barry K."/>
            <person name="Grigoriev I.V."/>
            <person name="Spatafora J.W."/>
        </authorList>
    </citation>
    <scope>NUCLEOTIDE SEQUENCE [LARGE SCALE GENOMIC DNA]</scope>
    <source>
        <strain evidence="8 9">AM-OR11-026</strain>
    </source>
</reference>
<evidence type="ECO:0000256" key="4">
    <source>
        <dbReference type="ARBA" id="ARBA00022692"/>
    </source>
</evidence>
<feature type="transmembrane region" description="Helical" evidence="7">
    <location>
        <begin position="317"/>
        <end position="338"/>
    </location>
</feature>
<dbReference type="Gene3D" id="1.10.3730.20">
    <property type="match status" value="1"/>
</dbReference>
<dbReference type="InterPro" id="IPR037185">
    <property type="entry name" value="EmrE-like"/>
</dbReference>
<evidence type="ECO:0000313" key="8">
    <source>
        <dbReference type="EMBL" id="OAX36247.1"/>
    </source>
</evidence>
<dbReference type="GO" id="GO:0005464">
    <property type="term" value="F:UDP-xylose transmembrane transporter activity"/>
    <property type="evidence" value="ECO:0007669"/>
    <property type="project" value="TreeGrafter"/>
</dbReference>
<keyword evidence="3" id="KW-0762">Sugar transport</keyword>
<evidence type="ECO:0000256" key="7">
    <source>
        <dbReference type="SAM" id="Phobius"/>
    </source>
</evidence>
<feature type="transmembrane region" description="Helical" evidence="7">
    <location>
        <begin position="344"/>
        <end position="363"/>
    </location>
</feature>
<proteinExistence type="predicted"/>
<evidence type="ECO:0000256" key="1">
    <source>
        <dbReference type="ARBA" id="ARBA00004127"/>
    </source>
</evidence>